<comment type="similarity">
    <text evidence="1">Belongs to the SorC transcriptional regulatory family.</text>
</comment>
<organism evidence="6 7">
    <name type="scientific">Paenibacillus filicis</name>
    <dbReference type="NCBI Taxonomy" id="669464"/>
    <lineage>
        <taxon>Bacteria</taxon>
        <taxon>Bacillati</taxon>
        <taxon>Bacillota</taxon>
        <taxon>Bacilli</taxon>
        <taxon>Bacillales</taxon>
        <taxon>Paenibacillaceae</taxon>
        <taxon>Paenibacillus</taxon>
    </lineage>
</organism>
<gene>
    <name evidence="6" type="ORF">WMW72_30085</name>
</gene>
<dbReference type="EMBL" id="JBBPCC010000026">
    <property type="protein sequence ID" value="MEK8132156.1"/>
    <property type="molecule type" value="Genomic_DNA"/>
</dbReference>
<proteinExistence type="inferred from homology"/>
<keyword evidence="7" id="KW-1185">Reference proteome</keyword>
<dbReference type="PANTHER" id="PTHR34294:SF12">
    <property type="entry name" value="SUGAR-BINDING TRANSCRIPTIONAL REGULATOR"/>
    <property type="match status" value="1"/>
</dbReference>
<dbReference type="InterPro" id="IPR007324">
    <property type="entry name" value="Sugar-bd_dom_put"/>
</dbReference>
<protein>
    <submittedName>
        <fullName evidence="6">Sugar-binding transcriptional regulator</fullName>
    </submittedName>
</protein>
<dbReference type="InterPro" id="IPR037171">
    <property type="entry name" value="NagB/RpiA_transferase-like"/>
</dbReference>
<dbReference type="InterPro" id="IPR051054">
    <property type="entry name" value="SorC_transcr_regulators"/>
</dbReference>
<comment type="caution">
    <text evidence="6">The sequence shown here is derived from an EMBL/GenBank/DDBJ whole genome shotgun (WGS) entry which is preliminary data.</text>
</comment>
<evidence type="ECO:0000256" key="4">
    <source>
        <dbReference type="ARBA" id="ARBA00023163"/>
    </source>
</evidence>
<keyword evidence="2" id="KW-0805">Transcription regulation</keyword>
<dbReference type="Proteomes" id="UP001469365">
    <property type="component" value="Unassembled WGS sequence"/>
</dbReference>
<feature type="domain" description="Sugar-binding" evidence="5">
    <location>
        <begin position="61"/>
        <end position="311"/>
    </location>
</feature>
<sequence length="331" mass="36886">MLNSEERKLIVKIAKLYYFESCTQEKIATKLGISRPVVSKLLQKGRDEGVVEIVIHDDRLETSDLEKELETVFGLQQAVVVPSRDLNQEQIYSAVGKAAAYVVLKSIKQAERIGVSWGRTLFHMVKEFPYEKKENLKIVPLVGGIGNDRTEFHSNQIAYELAKKMGVRCESLYAPALVETEELRDQLVLLPHISSVLEEGKLIDLAIVGIGNPLAMSTMEQFGYLNQDVLQELKMSNAVADLNSRFIDQDGVPCNHPINNKVIGIDLEQLKAVKLVIGIAVGEHKVDSILAALKGKYVNVLITDEFTATSLADRLKEVENLYAHLNVEEST</sequence>
<name>A0ABU9DTF3_9BACL</name>
<dbReference type="RefSeq" id="WP_341419277.1">
    <property type="nucleotide sequence ID" value="NZ_JBBPCC010000026.1"/>
</dbReference>
<keyword evidence="4" id="KW-0804">Transcription</keyword>
<evidence type="ECO:0000259" key="5">
    <source>
        <dbReference type="Pfam" id="PF04198"/>
    </source>
</evidence>
<dbReference type="Pfam" id="PF04198">
    <property type="entry name" value="Sugar-bind"/>
    <property type="match status" value="1"/>
</dbReference>
<dbReference type="Gene3D" id="3.40.50.1360">
    <property type="match status" value="1"/>
</dbReference>
<reference evidence="6 7" key="1">
    <citation type="submission" date="2024-04" db="EMBL/GenBank/DDBJ databases">
        <title>draft genome sequnece of Paenibacillus filicis.</title>
        <authorList>
            <person name="Kim D.-U."/>
        </authorList>
    </citation>
    <scope>NUCLEOTIDE SEQUENCE [LARGE SCALE GENOMIC DNA]</scope>
    <source>
        <strain evidence="6 7">KACC14197</strain>
    </source>
</reference>
<evidence type="ECO:0000313" key="6">
    <source>
        <dbReference type="EMBL" id="MEK8132156.1"/>
    </source>
</evidence>
<dbReference type="Gene3D" id="1.10.10.60">
    <property type="entry name" value="Homeodomain-like"/>
    <property type="match status" value="1"/>
</dbReference>
<dbReference type="PANTHER" id="PTHR34294">
    <property type="entry name" value="TRANSCRIPTIONAL REGULATOR-RELATED"/>
    <property type="match status" value="1"/>
</dbReference>
<evidence type="ECO:0000256" key="3">
    <source>
        <dbReference type="ARBA" id="ARBA00023125"/>
    </source>
</evidence>
<evidence type="ECO:0000256" key="2">
    <source>
        <dbReference type="ARBA" id="ARBA00023015"/>
    </source>
</evidence>
<dbReference type="SUPFAM" id="SSF100950">
    <property type="entry name" value="NagB/RpiA/CoA transferase-like"/>
    <property type="match status" value="1"/>
</dbReference>
<keyword evidence="3" id="KW-0238">DNA-binding</keyword>
<evidence type="ECO:0000256" key="1">
    <source>
        <dbReference type="ARBA" id="ARBA00010466"/>
    </source>
</evidence>
<accession>A0ABU9DTF3</accession>
<evidence type="ECO:0000313" key="7">
    <source>
        <dbReference type="Proteomes" id="UP001469365"/>
    </source>
</evidence>